<dbReference type="Proteomes" id="UP000823561">
    <property type="component" value="Chromosome 5"/>
</dbReference>
<dbReference type="EMBL" id="JADWDJ010000005">
    <property type="protein sequence ID" value="KAG5281252.1"/>
    <property type="molecule type" value="Genomic_DNA"/>
</dbReference>
<comment type="caution">
    <text evidence="4">The sequence shown here is derived from an EMBL/GenBank/DDBJ whole genome shotgun (WGS) entry which is preliminary data.</text>
</comment>
<feature type="compositionally biased region" description="Basic and acidic residues" evidence="3">
    <location>
        <begin position="506"/>
        <end position="546"/>
    </location>
</feature>
<feature type="compositionally biased region" description="Basic and acidic residues" evidence="3">
    <location>
        <begin position="433"/>
        <end position="443"/>
    </location>
</feature>
<evidence type="ECO:0000256" key="1">
    <source>
        <dbReference type="ARBA" id="ARBA00022614"/>
    </source>
</evidence>
<evidence type="ECO:0000313" key="4">
    <source>
        <dbReference type="EMBL" id="KAG5281252.1"/>
    </source>
</evidence>
<dbReference type="InterPro" id="IPR050576">
    <property type="entry name" value="Cilia_flagella_integrity"/>
</dbReference>
<feature type="compositionally biased region" description="Polar residues" evidence="3">
    <location>
        <begin position="420"/>
        <end position="430"/>
    </location>
</feature>
<evidence type="ECO:0000313" key="5">
    <source>
        <dbReference type="Proteomes" id="UP000823561"/>
    </source>
</evidence>
<dbReference type="PANTHER" id="PTHR45973:SF35">
    <property type="entry name" value="LEUCINE-RICH REPEAT-CONTAINING PROTEIN 43"/>
    <property type="match status" value="1"/>
</dbReference>
<evidence type="ECO:0000256" key="3">
    <source>
        <dbReference type="SAM" id="MobiDB-lite"/>
    </source>
</evidence>
<dbReference type="SUPFAM" id="SSF52058">
    <property type="entry name" value="L domain-like"/>
    <property type="match status" value="1"/>
</dbReference>
<name>A0AAV6H5B8_9TELE</name>
<evidence type="ECO:0000256" key="2">
    <source>
        <dbReference type="ARBA" id="ARBA00022737"/>
    </source>
</evidence>
<keyword evidence="1" id="KW-0433">Leucine-rich repeat</keyword>
<dbReference type="PANTHER" id="PTHR45973">
    <property type="entry name" value="PROTEIN PHOSPHATASE 1 REGULATORY SUBUNIT SDS22-RELATED"/>
    <property type="match status" value="1"/>
</dbReference>
<proteinExistence type="predicted"/>
<sequence>MKPALSTVIENEMKSLCLRDFPCGKGSWRTDNMHETSDKEVNTEELGSLIDLLTCSRSPWKHEGSWSDQVSALRELSVRTSECLSDGFVYTYLTSIRVVGQRVSLIDEGLLHFSKLEQLVLSVNCISNIPLKHFPMTLQVLELYANEISSLRGVREHHLPCLQHLGLGRNPLGSTEDLQYISSSFWPQLVSLDLSWCGFDRLGAMLEAVSTLPCLRTLVLEGNPLALSPAYPGLVIDRLPRLLYLDGTRIGPQDHHRFRGLATLRDLVLDEAVVKVSFGMIRGVPQPPGPQTSGSADFPLVSYSYLVTYQFLTDQKQGSVLDLASKDQEAVNSSQGEEMHQGMDITETAVSSDALLMSGTRDESDDSLPVMKYSSIVHSWAEAMDLKHSDTHRIRDLSTLKNFLLQGLWLSVEEEKITSWPASSSETPGTKSAADKKGSAKEDKKKKKKKESLLELVQEPPVYRSLGSTHLDLQNLVLGQDSVHLLCDLGVLEATCKTQQQQQQEQGKKGKEEKRKEEKKGKQGDAKGKGKAHKDGDAEPSVDDRTPTPVQPLTVEISLLLEKWQSMAQATCTQHNTTHDAQHYTTHHSA</sequence>
<protein>
    <recommendedName>
        <fullName evidence="6">Leucine-rich repeat-containing protein 43</fullName>
    </recommendedName>
</protein>
<dbReference type="AlphaFoldDB" id="A0AAV6H5B8"/>
<dbReference type="InterPro" id="IPR032675">
    <property type="entry name" value="LRR_dom_sf"/>
</dbReference>
<keyword evidence="2" id="KW-0677">Repeat</keyword>
<feature type="region of interest" description="Disordered" evidence="3">
    <location>
        <begin position="419"/>
        <end position="453"/>
    </location>
</feature>
<evidence type="ECO:0008006" key="6">
    <source>
        <dbReference type="Google" id="ProtNLM"/>
    </source>
</evidence>
<dbReference type="Gene3D" id="3.80.10.10">
    <property type="entry name" value="Ribonuclease Inhibitor"/>
    <property type="match status" value="2"/>
</dbReference>
<keyword evidence="5" id="KW-1185">Reference proteome</keyword>
<feature type="region of interest" description="Disordered" evidence="3">
    <location>
        <begin position="503"/>
        <end position="554"/>
    </location>
</feature>
<gene>
    <name evidence="4" type="ORF">AALO_G00069090</name>
</gene>
<accession>A0AAV6H5B8</accession>
<organism evidence="4 5">
    <name type="scientific">Alosa alosa</name>
    <name type="common">allis shad</name>
    <dbReference type="NCBI Taxonomy" id="278164"/>
    <lineage>
        <taxon>Eukaryota</taxon>
        <taxon>Metazoa</taxon>
        <taxon>Chordata</taxon>
        <taxon>Craniata</taxon>
        <taxon>Vertebrata</taxon>
        <taxon>Euteleostomi</taxon>
        <taxon>Actinopterygii</taxon>
        <taxon>Neopterygii</taxon>
        <taxon>Teleostei</taxon>
        <taxon>Clupei</taxon>
        <taxon>Clupeiformes</taxon>
        <taxon>Clupeoidei</taxon>
        <taxon>Clupeidae</taxon>
        <taxon>Alosa</taxon>
    </lineage>
</organism>
<reference evidence="4" key="1">
    <citation type="submission" date="2020-10" db="EMBL/GenBank/DDBJ databases">
        <title>Chromosome-scale genome assembly of the Allis shad, Alosa alosa.</title>
        <authorList>
            <person name="Margot Z."/>
            <person name="Christophe K."/>
            <person name="Cabau C."/>
            <person name="Louis A."/>
            <person name="Berthelot C."/>
            <person name="Parey E."/>
            <person name="Roest Crollius H."/>
            <person name="Montfort J."/>
            <person name="Robinson-Rechavi M."/>
            <person name="Bucao C."/>
            <person name="Bouchez O."/>
            <person name="Gislard M."/>
            <person name="Lluch J."/>
            <person name="Milhes M."/>
            <person name="Lampietro C."/>
            <person name="Lopez Roques C."/>
            <person name="Donnadieu C."/>
            <person name="Braasch I."/>
            <person name="Desvignes T."/>
            <person name="Postlethwait J."/>
            <person name="Bobe J."/>
            <person name="Guiguen Y."/>
        </authorList>
    </citation>
    <scope>NUCLEOTIDE SEQUENCE</scope>
    <source>
        <strain evidence="4">M-15738</strain>
        <tissue evidence="4">Blood</tissue>
    </source>
</reference>